<dbReference type="PANTHER" id="PTHR12526">
    <property type="entry name" value="GLYCOSYLTRANSFERASE"/>
    <property type="match status" value="1"/>
</dbReference>
<dbReference type="Proteomes" id="UP001232973">
    <property type="component" value="Unassembled WGS sequence"/>
</dbReference>
<dbReference type="CDD" id="cd03811">
    <property type="entry name" value="GT4_GT28_WabH-like"/>
    <property type="match status" value="1"/>
</dbReference>
<comment type="caution">
    <text evidence="3">The sequence shown here is derived from an EMBL/GenBank/DDBJ whole genome shotgun (WGS) entry which is preliminary data.</text>
</comment>
<evidence type="ECO:0000313" key="4">
    <source>
        <dbReference type="Proteomes" id="UP001232973"/>
    </source>
</evidence>
<evidence type="ECO:0000313" key="3">
    <source>
        <dbReference type="EMBL" id="MDQ0189241.1"/>
    </source>
</evidence>
<sequence>MSRVFVLAAGNERGGGASHLVTYARALKASSSPLADNIVFVIAGDGYLRERLEPVAAHVEIINGAPRAAIAALTALLARHPEAHVHAHGPRWNLIASRASRAARRSWTATIHSHPKTDFLTSRWKSVVLPRLNRLALRRAAGLFVVHPQFAQLFPDKPCRFVPNAVEPVQLSQPKEFYRKQLRDRLNLAEDTLVAGTAARLDKVKDLDTMIRAFALLPADRHLAIAGDGPERDHLQALCRTLDVQDRVHFLGFIDDVHTFYAGLDVHVLSSISEGTPTSVLEAGWLRVPNVGTDIPGLTHLIVNDETGCTCPVGDAAALAAALSRVLDHPERAVAYAARFYDTVLPRFLPSRMVDAYFEGYETFFRERE</sequence>
<dbReference type="RefSeq" id="WP_274455097.1">
    <property type="nucleotide sequence ID" value="NZ_CP067097.1"/>
</dbReference>
<dbReference type="Gene3D" id="3.40.50.2000">
    <property type="entry name" value="Glycogen Phosphorylase B"/>
    <property type="match status" value="2"/>
</dbReference>
<dbReference type="SUPFAM" id="SSF53756">
    <property type="entry name" value="UDP-Glycosyltransferase/glycogen phosphorylase"/>
    <property type="match status" value="1"/>
</dbReference>
<proteinExistence type="predicted"/>
<accession>A0ABT9XHQ4</accession>
<reference evidence="3 4" key="1">
    <citation type="submission" date="2023-07" db="EMBL/GenBank/DDBJ databases">
        <title>Genomic Encyclopedia of Type Strains, Phase IV (KMG-IV): sequencing the most valuable type-strain genomes for metagenomic binning, comparative biology and taxonomic classification.</title>
        <authorList>
            <person name="Goeker M."/>
        </authorList>
    </citation>
    <scope>NUCLEOTIDE SEQUENCE [LARGE SCALE GENOMIC DNA]</scope>
    <source>
        <strain evidence="3 4">DSM 4006</strain>
    </source>
</reference>
<gene>
    <name evidence="3" type="ORF">J2S03_001057</name>
</gene>
<name>A0ABT9XHQ4_9BACL</name>
<protein>
    <submittedName>
        <fullName evidence="3">Glycosyltransferase involved in cell wall biosynthesis</fullName>
    </submittedName>
</protein>
<evidence type="ECO:0000259" key="1">
    <source>
        <dbReference type="Pfam" id="PF00534"/>
    </source>
</evidence>
<dbReference type="Pfam" id="PF13579">
    <property type="entry name" value="Glyco_trans_4_4"/>
    <property type="match status" value="1"/>
</dbReference>
<dbReference type="Pfam" id="PF00534">
    <property type="entry name" value="Glycos_transf_1"/>
    <property type="match status" value="1"/>
</dbReference>
<evidence type="ECO:0000259" key="2">
    <source>
        <dbReference type="Pfam" id="PF13579"/>
    </source>
</evidence>
<feature type="domain" description="Glycosyl transferase family 1" evidence="1">
    <location>
        <begin position="180"/>
        <end position="335"/>
    </location>
</feature>
<dbReference type="InterPro" id="IPR028098">
    <property type="entry name" value="Glyco_trans_4-like_N"/>
</dbReference>
<feature type="domain" description="Glycosyltransferase subfamily 4-like N-terminal" evidence="2">
    <location>
        <begin position="44"/>
        <end position="159"/>
    </location>
</feature>
<keyword evidence="4" id="KW-1185">Reference proteome</keyword>
<organism evidence="3 4">
    <name type="scientific">Alicyclobacillus cycloheptanicus</name>
    <dbReference type="NCBI Taxonomy" id="1457"/>
    <lineage>
        <taxon>Bacteria</taxon>
        <taxon>Bacillati</taxon>
        <taxon>Bacillota</taxon>
        <taxon>Bacilli</taxon>
        <taxon>Bacillales</taxon>
        <taxon>Alicyclobacillaceae</taxon>
        <taxon>Alicyclobacillus</taxon>
    </lineage>
</organism>
<dbReference type="InterPro" id="IPR001296">
    <property type="entry name" value="Glyco_trans_1"/>
</dbReference>
<dbReference type="EMBL" id="JAUSTP010000005">
    <property type="protein sequence ID" value="MDQ0189241.1"/>
    <property type="molecule type" value="Genomic_DNA"/>
</dbReference>